<feature type="binding site" evidence="5">
    <location>
        <position position="93"/>
    </location>
    <ligand>
        <name>AMP</name>
        <dbReference type="ChEBI" id="CHEBI:456215"/>
    </ligand>
</feature>
<keyword evidence="5" id="KW-0963">Cytoplasm</keyword>
<feature type="binding site" evidence="5">
    <location>
        <position position="128"/>
    </location>
    <ligand>
        <name>ATP</name>
        <dbReference type="ChEBI" id="CHEBI:30616"/>
    </ligand>
</feature>
<feature type="binding site" evidence="5">
    <location>
        <position position="37"/>
    </location>
    <ligand>
        <name>AMP</name>
        <dbReference type="ChEBI" id="CHEBI:456215"/>
    </ligand>
</feature>
<name>A0A563VYE0_9CYAN</name>
<dbReference type="NCBIfam" id="NF011105">
    <property type="entry name" value="PRK14532.1"/>
    <property type="match status" value="1"/>
</dbReference>
<comment type="catalytic activity">
    <reaction evidence="5 7">
        <text>AMP + ATP = 2 ADP</text>
        <dbReference type="Rhea" id="RHEA:12973"/>
        <dbReference type="ChEBI" id="CHEBI:30616"/>
        <dbReference type="ChEBI" id="CHEBI:456215"/>
        <dbReference type="ChEBI" id="CHEBI:456216"/>
        <dbReference type="EC" id="2.7.4.3"/>
    </reaction>
</comment>
<dbReference type="InterPro" id="IPR033690">
    <property type="entry name" value="Adenylat_kinase_CS"/>
</dbReference>
<accession>A0A563VYE0</accession>
<dbReference type="PANTHER" id="PTHR23359">
    <property type="entry name" value="NUCLEOTIDE KINASE"/>
    <property type="match status" value="1"/>
</dbReference>
<feature type="binding site" evidence="5">
    <location>
        <begin position="58"/>
        <end position="60"/>
    </location>
    <ligand>
        <name>AMP</name>
        <dbReference type="ChEBI" id="CHEBI:456215"/>
    </ligand>
</feature>
<dbReference type="InterPro" id="IPR027417">
    <property type="entry name" value="P-loop_NTPase"/>
</dbReference>
<keyword evidence="1 5" id="KW-0808">Transferase</keyword>
<dbReference type="NCBIfam" id="NF011100">
    <property type="entry name" value="PRK14527.1"/>
    <property type="match status" value="1"/>
</dbReference>
<dbReference type="InterPro" id="IPR000850">
    <property type="entry name" value="Adenylat/UMP-CMP_kin"/>
</dbReference>
<dbReference type="GO" id="GO:0004017">
    <property type="term" value="F:AMP kinase activity"/>
    <property type="evidence" value="ECO:0007669"/>
    <property type="project" value="UniProtKB-UniRule"/>
</dbReference>
<dbReference type="PRINTS" id="PR00094">
    <property type="entry name" value="ADENYLTKNASE"/>
</dbReference>
<dbReference type="GO" id="GO:0044209">
    <property type="term" value="P:AMP salvage"/>
    <property type="evidence" value="ECO:0007669"/>
    <property type="project" value="UniProtKB-UniRule"/>
</dbReference>
<evidence type="ECO:0000256" key="7">
    <source>
        <dbReference type="RuleBase" id="RU003331"/>
    </source>
</evidence>
<protein>
    <recommendedName>
        <fullName evidence="5 7">Adenylate kinase</fullName>
        <shortName evidence="5">AK</shortName>
        <ecNumber evidence="5 7">2.7.4.3</ecNumber>
    </recommendedName>
    <alternativeName>
        <fullName evidence="5">ATP-AMP transphosphorylase</fullName>
    </alternativeName>
    <alternativeName>
        <fullName evidence="5">ATP:AMP phosphotransferase</fullName>
    </alternativeName>
    <alternativeName>
        <fullName evidence="5">Adenylate monophosphate kinase</fullName>
    </alternativeName>
</protein>
<feature type="binding site" evidence="5">
    <location>
        <begin position="86"/>
        <end position="89"/>
    </location>
    <ligand>
        <name>AMP</name>
        <dbReference type="ChEBI" id="CHEBI:456215"/>
    </ligand>
</feature>
<comment type="function">
    <text evidence="5">Catalyzes the reversible transfer of the terminal phosphate group between ATP and AMP. Plays an important role in cellular energy homeostasis and in adenine nucleotide metabolism.</text>
</comment>
<keyword evidence="2 5" id="KW-0545">Nucleotide biosynthesis</keyword>
<evidence type="ECO:0000256" key="3">
    <source>
        <dbReference type="ARBA" id="ARBA00022741"/>
    </source>
</evidence>
<proteinExistence type="inferred from homology"/>
<comment type="domain">
    <text evidence="5">Consists of three domains, a large central CORE domain and two small peripheral domains, NMPbind and LID, which undergo movements during catalysis. The LID domain closes over the site of phosphoryl transfer upon ATP binding. Assembling and dissambling the active center during each catalytic cycle provides an effective means to prevent ATP hydrolysis.</text>
</comment>
<dbReference type="NCBIfam" id="NF001381">
    <property type="entry name" value="PRK00279.1-3"/>
    <property type="match status" value="1"/>
</dbReference>
<evidence type="ECO:0000313" key="8">
    <source>
        <dbReference type="EMBL" id="VEP16436.1"/>
    </source>
</evidence>
<comment type="caution">
    <text evidence="5">Lacks conserved residue(s) required for the propagation of feature annotation.</text>
</comment>
<dbReference type="GO" id="GO:0005524">
    <property type="term" value="F:ATP binding"/>
    <property type="evidence" value="ECO:0007669"/>
    <property type="project" value="UniProtKB-UniRule"/>
</dbReference>
<reference evidence="8 9" key="1">
    <citation type="submission" date="2019-01" db="EMBL/GenBank/DDBJ databases">
        <authorList>
            <person name="Brito A."/>
        </authorList>
    </citation>
    <scope>NUCLEOTIDE SEQUENCE [LARGE SCALE GENOMIC DNA]</scope>
    <source>
        <strain evidence="8">1</strain>
    </source>
</reference>
<comment type="similarity">
    <text evidence="5 6">Belongs to the adenylate kinase family.</text>
</comment>
<dbReference type="NCBIfam" id="NF002700">
    <property type="entry name" value="PRK02496.1"/>
    <property type="match status" value="1"/>
</dbReference>
<dbReference type="CDD" id="cd01428">
    <property type="entry name" value="ADK"/>
    <property type="match status" value="1"/>
</dbReference>
<dbReference type="NCBIfam" id="NF011104">
    <property type="entry name" value="PRK14531.1"/>
    <property type="match status" value="1"/>
</dbReference>
<dbReference type="GO" id="GO:0005737">
    <property type="term" value="C:cytoplasm"/>
    <property type="evidence" value="ECO:0007669"/>
    <property type="project" value="UniProtKB-SubCell"/>
</dbReference>
<keyword evidence="9" id="KW-1185">Reference proteome</keyword>
<dbReference type="AlphaFoldDB" id="A0A563VYE0"/>
<feature type="binding site" evidence="5">
    <location>
        <position position="169"/>
    </location>
    <ligand>
        <name>ATP</name>
        <dbReference type="ChEBI" id="CHEBI:30616"/>
    </ligand>
</feature>
<evidence type="ECO:0000256" key="2">
    <source>
        <dbReference type="ARBA" id="ARBA00022727"/>
    </source>
</evidence>
<evidence type="ECO:0000256" key="4">
    <source>
        <dbReference type="ARBA" id="ARBA00022777"/>
    </source>
</evidence>
<dbReference type="SUPFAM" id="SSF52540">
    <property type="entry name" value="P-loop containing nucleoside triphosphate hydrolases"/>
    <property type="match status" value="1"/>
</dbReference>
<feature type="binding site" evidence="5">
    <location>
        <position position="141"/>
    </location>
    <ligand>
        <name>AMP</name>
        <dbReference type="ChEBI" id="CHEBI:456215"/>
    </ligand>
</feature>
<keyword evidence="3 5" id="KW-0547">Nucleotide-binding</keyword>
<dbReference type="HAMAP" id="MF_00235">
    <property type="entry name" value="Adenylate_kinase_Adk"/>
    <property type="match status" value="1"/>
</dbReference>
<sequence>MKKLIFLGPPGAGKGTQAQLLSEIYSIPHISTGDILRAAVKDKTILGQKAQGYMDRGELVPDELILDLIKERLSQPDTKEGWILDGFPRNVSQAAFLDKLLAELGSTADLVLNLEVPTEILIERLLERKRKDDNESTIRRRLEIYHQDTVPVTNYYSERGSLKSINGNLSMTEVTNSLQAIINN</sequence>
<dbReference type="UniPathway" id="UPA00588">
    <property type="reaction ID" value="UER00649"/>
</dbReference>
<dbReference type="RefSeq" id="WP_144866220.1">
    <property type="nucleotide sequence ID" value="NZ_LR213805.1"/>
</dbReference>
<keyword evidence="5 7" id="KW-0067">ATP-binding</keyword>
<comment type="subunit">
    <text evidence="5 7">Monomer.</text>
</comment>
<evidence type="ECO:0000256" key="1">
    <source>
        <dbReference type="ARBA" id="ARBA00022679"/>
    </source>
</evidence>
<feature type="binding site" evidence="5">
    <location>
        <begin position="11"/>
        <end position="16"/>
    </location>
    <ligand>
        <name>ATP</name>
        <dbReference type="ChEBI" id="CHEBI:30616"/>
    </ligand>
</feature>
<dbReference type="InterPro" id="IPR006259">
    <property type="entry name" value="Adenyl_kin_sub"/>
</dbReference>
<dbReference type="Proteomes" id="UP000320055">
    <property type="component" value="Unassembled WGS sequence"/>
</dbReference>
<gene>
    <name evidence="5 8" type="primary">adk</name>
    <name evidence="8" type="ORF">H1P_450014</name>
</gene>
<dbReference type="EC" id="2.7.4.3" evidence="5 7"/>
<evidence type="ECO:0000256" key="5">
    <source>
        <dbReference type="HAMAP-Rule" id="MF_00235"/>
    </source>
</evidence>
<dbReference type="OrthoDB" id="9805030at2"/>
<dbReference type="NCBIfam" id="TIGR01351">
    <property type="entry name" value="adk"/>
    <property type="match status" value="1"/>
</dbReference>
<dbReference type="EMBL" id="CAACVJ010000390">
    <property type="protein sequence ID" value="VEP16436.1"/>
    <property type="molecule type" value="Genomic_DNA"/>
</dbReference>
<dbReference type="PROSITE" id="PS00113">
    <property type="entry name" value="ADENYLATE_KINASE"/>
    <property type="match status" value="1"/>
</dbReference>
<evidence type="ECO:0000313" key="9">
    <source>
        <dbReference type="Proteomes" id="UP000320055"/>
    </source>
</evidence>
<feature type="binding site" evidence="5">
    <location>
        <position position="32"/>
    </location>
    <ligand>
        <name>AMP</name>
        <dbReference type="ChEBI" id="CHEBI:456215"/>
    </ligand>
</feature>
<keyword evidence="4 5" id="KW-0418">Kinase</keyword>
<organism evidence="8 9">
    <name type="scientific">Hyella patelloides LEGE 07179</name>
    <dbReference type="NCBI Taxonomy" id="945734"/>
    <lineage>
        <taxon>Bacteria</taxon>
        <taxon>Bacillati</taxon>
        <taxon>Cyanobacteriota</taxon>
        <taxon>Cyanophyceae</taxon>
        <taxon>Pleurocapsales</taxon>
        <taxon>Hyellaceae</taxon>
        <taxon>Hyella</taxon>
    </lineage>
</organism>
<dbReference type="Gene3D" id="3.40.50.300">
    <property type="entry name" value="P-loop containing nucleotide triphosphate hydrolases"/>
    <property type="match status" value="1"/>
</dbReference>
<feature type="binding site" evidence="5">
    <location>
        <position position="130"/>
    </location>
    <ligand>
        <name>AMP</name>
        <dbReference type="ChEBI" id="CHEBI:456215"/>
    </ligand>
</feature>
<dbReference type="Pfam" id="PF00406">
    <property type="entry name" value="ADK"/>
    <property type="match status" value="1"/>
</dbReference>
<comment type="pathway">
    <text evidence="5">Purine metabolism; AMP biosynthesis via salvage pathway; AMP from ADP: step 1/1.</text>
</comment>
<comment type="subcellular location">
    <subcellularLocation>
        <location evidence="5 7">Cytoplasm</location>
    </subcellularLocation>
</comment>
<feature type="region of interest" description="NMP" evidence="5">
    <location>
        <begin position="31"/>
        <end position="60"/>
    </location>
</feature>
<evidence type="ECO:0000256" key="6">
    <source>
        <dbReference type="RuleBase" id="RU003330"/>
    </source>
</evidence>
<dbReference type="NCBIfam" id="NF011101">
    <property type="entry name" value="PRK14528.1"/>
    <property type="match status" value="1"/>
</dbReference>